<dbReference type="GO" id="GO:0005930">
    <property type="term" value="C:axoneme"/>
    <property type="evidence" value="ECO:0007669"/>
    <property type="project" value="UniProtKB-SubCell"/>
</dbReference>
<feature type="region of interest" description="Disordered" evidence="5">
    <location>
        <begin position="308"/>
        <end position="333"/>
    </location>
</feature>
<dbReference type="PANTHER" id="PTHR19960:SF7">
    <property type="entry name" value="TEKTIN"/>
    <property type="match status" value="1"/>
</dbReference>
<dbReference type="Proteomes" id="UP000594262">
    <property type="component" value="Unplaced"/>
</dbReference>
<dbReference type="EnsemblMetazoa" id="CLYHEMT015141.2">
    <property type="protein sequence ID" value="CLYHEMP015141.2"/>
    <property type="gene ID" value="CLYHEMG015141"/>
</dbReference>
<proteinExistence type="inferred from homology"/>
<keyword evidence="3" id="KW-0966">Cell projection</keyword>
<evidence type="ECO:0000256" key="1">
    <source>
        <dbReference type="ARBA" id="ARBA00007209"/>
    </source>
</evidence>
<dbReference type="GO" id="GO:0005634">
    <property type="term" value="C:nucleus"/>
    <property type="evidence" value="ECO:0007669"/>
    <property type="project" value="TreeGrafter"/>
</dbReference>
<evidence type="ECO:0000256" key="5">
    <source>
        <dbReference type="SAM" id="MobiDB-lite"/>
    </source>
</evidence>
<dbReference type="PANTHER" id="PTHR19960">
    <property type="entry name" value="TEKTIN"/>
    <property type="match status" value="1"/>
</dbReference>
<protein>
    <recommendedName>
        <fullName evidence="3">Tektin</fullName>
    </recommendedName>
</protein>
<keyword evidence="7" id="KW-1185">Reference proteome</keyword>
<feature type="coiled-coil region" evidence="4">
    <location>
        <begin position="75"/>
        <end position="102"/>
    </location>
</feature>
<name>A0A7M5WZ90_9CNID</name>
<dbReference type="InterPro" id="IPR048256">
    <property type="entry name" value="Tektin-like"/>
</dbReference>
<keyword evidence="3" id="KW-0282">Flagellum</keyword>
<accession>A0A7M5WZ90</accession>
<dbReference type="GeneID" id="136805232"/>
<sequence>MSVPMSKLPPRYAVSDWVTSNKLISLNAERIRDSSHTIRQDARKLRNETESHTKWTQHESNTKIEKRIDDINEWKVSLERCLEETDKEIQALQNEKKNLEIALEAKKLPLDVAMECLLSREEREGIDLVRDNVEHQLHKEVEGIEGIKALLQQKIAESFEQLCLLEEARHQIHCDLTDKNHALGIDAECHSLYNNSDGIDFQNNPTRTVKGSVTPETWNSFSEYNKNRGEAEIKASQRLREAIFATLEKTRNDLDAQHRATNYEYRKRIHETDQAKNELEWQKKNTEDEVATMEQDIVGLKESIEAKMGPMMSNPDSTTQSDRDHEVAQTRLEKRTQRKSVELCRDIPQYQLCYEVAEIDGSVRALSEKHQVAVTALKSLLQDLNRINEDLRIKTKSLALDQHCMEVRQKLSDPAANVTTDQNKDQLDDQIKNLSIASKQHEARPSSLRDERQTSHTGRQTTLDQRNDSMPQQSQLSKSTYITDFDETKNKRSGDLQRTLGQRKIVEFA</sequence>
<reference evidence="6" key="1">
    <citation type="submission" date="2021-01" db="UniProtKB">
        <authorList>
            <consortium name="EnsemblMetazoa"/>
        </authorList>
    </citation>
    <scope>IDENTIFICATION</scope>
</reference>
<keyword evidence="2" id="KW-0963">Cytoplasm</keyword>
<dbReference type="RefSeq" id="XP_066917913.1">
    <property type="nucleotide sequence ID" value="XM_067061812.1"/>
</dbReference>
<evidence type="ECO:0000256" key="4">
    <source>
        <dbReference type="SAM" id="Coils"/>
    </source>
</evidence>
<dbReference type="GO" id="GO:0060294">
    <property type="term" value="P:cilium movement involved in cell motility"/>
    <property type="evidence" value="ECO:0007669"/>
    <property type="project" value="UniProtKB-UniRule"/>
</dbReference>
<dbReference type="InterPro" id="IPR000435">
    <property type="entry name" value="Tektins"/>
</dbReference>
<feature type="compositionally biased region" description="Basic and acidic residues" evidence="5">
    <location>
        <begin position="321"/>
        <end position="333"/>
    </location>
</feature>
<dbReference type="Pfam" id="PF03148">
    <property type="entry name" value="Tektin"/>
    <property type="match status" value="1"/>
</dbReference>
<evidence type="ECO:0000256" key="3">
    <source>
        <dbReference type="RuleBase" id="RU367040"/>
    </source>
</evidence>
<dbReference type="OrthoDB" id="440745at2759"/>
<organism evidence="6 7">
    <name type="scientific">Clytia hemisphaerica</name>
    <dbReference type="NCBI Taxonomy" id="252671"/>
    <lineage>
        <taxon>Eukaryota</taxon>
        <taxon>Metazoa</taxon>
        <taxon>Cnidaria</taxon>
        <taxon>Hydrozoa</taxon>
        <taxon>Hydroidolina</taxon>
        <taxon>Leptothecata</taxon>
        <taxon>Obeliida</taxon>
        <taxon>Clytiidae</taxon>
        <taxon>Clytia</taxon>
    </lineage>
</organism>
<feature type="coiled-coil region" evidence="4">
    <location>
        <begin position="269"/>
        <end position="303"/>
    </location>
</feature>
<evidence type="ECO:0000256" key="2">
    <source>
        <dbReference type="ARBA" id="ARBA00022490"/>
    </source>
</evidence>
<dbReference type="GO" id="GO:0015630">
    <property type="term" value="C:microtubule cytoskeleton"/>
    <property type="evidence" value="ECO:0007669"/>
    <property type="project" value="UniProtKB-UniRule"/>
</dbReference>
<keyword evidence="4" id="KW-0175">Coiled coil</keyword>
<evidence type="ECO:0000313" key="7">
    <source>
        <dbReference type="Proteomes" id="UP000594262"/>
    </source>
</evidence>
<dbReference type="AlphaFoldDB" id="A0A7M5WZ90"/>
<feature type="region of interest" description="Disordered" evidence="5">
    <location>
        <begin position="437"/>
        <end position="480"/>
    </location>
</feature>
<comment type="subcellular location">
    <subcellularLocation>
        <location evidence="3">Cytoplasm</location>
        <location evidence="3">Cytoskeleton</location>
        <location evidence="3">Cilium axoneme</location>
    </subcellularLocation>
</comment>
<dbReference type="PRINTS" id="PR00511">
    <property type="entry name" value="TEKTIN"/>
</dbReference>
<feature type="compositionally biased region" description="Polar residues" evidence="5">
    <location>
        <begin position="455"/>
        <end position="480"/>
    </location>
</feature>
<comment type="similarity">
    <text evidence="1 3">Belongs to the tektin family.</text>
</comment>
<dbReference type="GO" id="GO:0060271">
    <property type="term" value="P:cilium assembly"/>
    <property type="evidence" value="ECO:0007669"/>
    <property type="project" value="UniProtKB-UniRule"/>
</dbReference>
<keyword evidence="3" id="KW-0969">Cilium</keyword>
<feature type="compositionally biased region" description="Basic and acidic residues" evidence="5">
    <location>
        <begin position="439"/>
        <end position="454"/>
    </location>
</feature>
<evidence type="ECO:0000313" key="6">
    <source>
        <dbReference type="EnsemblMetazoa" id="CLYHEMP015141.2"/>
    </source>
</evidence>